<proteinExistence type="predicted"/>
<accession>A0A9W4TDB3</accession>
<feature type="region of interest" description="Disordered" evidence="1">
    <location>
        <begin position="1"/>
        <end position="37"/>
    </location>
</feature>
<reference evidence="2" key="1">
    <citation type="submission" date="2022-08" db="EMBL/GenBank/DDBJ databases">
        <authorList>
            <person name="Kallberg Y."/>
            <person name="Tangrot J."/>
            <person name="Rosling A."/>
        </authorList>
    </citation>
    <scope>NUCLEOTIDE SEQUENCE</scope>
    <source>
        <strain evidence="2">Wild A</strain>
    </source>
</reference>
<dbReference type="AlphaFoldDB" id="A0A9W4TDB3"/>
<evidence type="ECO:0000256" key="1">
    <source>
        <dbReference type="SAM" id="MobiDB-lite"/>
    </source>
</evidence>
<dbReference type="Proteomes" id="UP001153678">
    <property type="component" value="Unassembled WGS sequence"/>
</dbReference>
<sequence length="86" mass="9743">MTTNGKGKVPETPQPKPKKILPHPSINNSRPNGENSLNESIYATNDWADESEYLHLNSKDYAKPINNINDHEQPDRMDLLMTKLDA</sequence>
<keyword evidence="3" id="KW-1185">Reference proteome</keyword>
<evidence type="ECO:0000313" key="3">
    <source>
        <dbReference type="Proteomes" id="UP001153678"/>
    </source>
</evidence>
<gene>
    <name evidence="2" type="ORF">FWILDA_LOCUS19842</name>
</gene>
<dbReference type="EMBL" id="CAMKVN010026113">
    <property type="protein sequence ID" value="CAI2200988.1"/>
    <property type="molecule type" value="Genomic_DNA"/>
</dbReference>
<organism evidence="2 3">
    <name type="scientific">Funneliformis geosporum</name>
    <dbReference type="NCBI Taxonomy" id="1117311"/>
    <lineage>
        <taxon>Eukaryota</taxon>
        <taxon>Fungi</taxon>
        <taxon>Fungi incertae sedis</taxon>
        <taxon>Mucoromycota</taxon>
        <taxon>Glomeromycotina</taxon>
        <taxon>Glomeromycetes</taxon>
        <taxon>Glomerales</taxon>
        <taxon>Glomeraceae</taxon>
        <taxon>Funneliformis</taxon>
    </lineage>
</organism>
<feature type="compositionally biased region" description="Polar residues" evidence="1">
    <location>
        <begin position="25"/>
        <end position="37"/>
    </location>
</feature>
<comment type="caution">
    <text evidence="2">The sequence shown here is derived from an EMBL/GenBank/DDBJ whole genome shotgun (WGS) entry which is preliminary data.</text>
</comment>
<name>A0A9W4TDB3_9GLOM</name>
<feature type="non-terminal residue" evidence="2">
    <location>
        <position position="86"/>
    </location>
</feature>
<evidence type="ECO:0000313" key="2">
    <source>
        <dbReference type="EMBL" id="CAI2200988.1"/>
    </source>
</evidence>
<protein>
    <submittedName>
        <fullName evidence="2">4322_t:CDS:1</fullName>
    </submittedName>
</protein>